<feature type="domain" description="Peptidase M14" evidence="8">
    <location>
        <begin position="133"/>
        <end position="210"/>
    </location>
</feature>
<evidence type="ECO:0000259" key="8">
    <source>
        <dbReference type="Pfam" id="PF00246"/>
    </source>
</evidence>
<dbReference type="AlphaFoldDB" id="A0A024U7G9"/>
<evidence type="ECO:0000256" key="5">
    <source>
        <dbReference type="ARBA" id="ARBA00022833"/>
    </source>
</evidence>
<dbReference type="Gene3D" id="3.40.630.10">
    <property type="entry name" value="Zn peptidases"/>
    <property type="match status" value="1"/>
</dbReference>
<reference evidence="9" key="1">
    <citation type="submission" date="2013-12" db="EMBL/GenBank/DDBJ databases">
        <title>The Genome Sequence of Aphanomyces invadans NJM9701.</title>
        <authorList>
            <consortium name="The Broad Institute Genomics Platform"/>
            <person name="Russ C."/>
            <person name="Tyler B."/>
            <person name="van West P."/>
            <person name="Dieguez-Uribeondo J."/>
            <person name="Young S.K."/>
            <person name="Zeng Q."/>
            <person name="Gargeya S."/>
            <person name="Fitzgerald M."/>
            <person name="Abouelleil A."/>
            <person name="Alvarado L."/>
            <person name="Chapman S.B."/>
            <person name="Gainer-Dewar J."/>
            <person name="Goldberg J."/>
            <person name="Griggs A."/>
            <person name="Gujja S."/>
            <person name="Hansen M."/>
            <person name="Howarth C."/>
            <person name="Imamovic A."/>
            <person name="Ireland A."/>
            <person name="Larimer J."/>
            <person name="McCowan C."/>
            <person name="Murphy C."/>
            <person name="Pearson M."/>
            <person name="Poon T.W."/>
            <person name="Priest M."/>
            <person name="Roberts A."/>
            <person name="Saif S."/>
            <person name="Shea T."/>
            <person name="Sykes S."/>
            <person name="Wortman J."/>
            <person name="Nusbaum C."/>
            <person name="Birren B."/>
        </authorList>
    </citation>
    <scope>NUCLEOTIDE SEQUENCE [LARGE SCALE GENOMIC DNA]</scope>
    <source>
        <strain evidence="9">NJM9701</strain>
    </source>
</reference>
<evidence type="ECO:0000313" key="9">
    <source>
        <dbReference type="EMBL" id="ETW01543.1"/>
    </source>
</evidence>
<comment type="similarity">
    <text evidence="2">Belongs to the peptidase M14 family.</text>
</comment>
<gene>
    <name evidence="9" type="ORF">H310_06198</name>
</gene>
<feature type="signal peptide" evidence="7">
    <location>
        <begin position="1"/>
        <end position="18"/>
    </location>
</feature>
<evidence type="ECO:0000256" key="3">
    <source>
        <dbReference type="ARBA" id="ARBA00022670"/>
    </source>
</evidence>
<evidence type="ECO:0000256" key="1">
    <source>
        <dbReference type="ARBA" id="ARBA00001947"/>
    </source>
</evidence>
<dbReference type="Pfam" id="PF00246">
    <property type="entry name" value="Peptidase_M14"/>
    <property type="match status" value="1"/>
</dbReference>
<keyword evidence="3" id="KW-0645">Protease</keyword>
<dbReference type="STRING" id="157072.A0A024U7G9"/>
<dbReference type="VEuPathDB" id="FungiDB:H310_06198"/>
<dbReference type="SUPFAM" id="SSF53187">
    <property type="entry name" value="Zn-dependent exopeptidases"/>
    <property type="match status" value="1"/>
</dbReference>
<keyword evidence="4" id="KW-0378">Hydrolase</keyword>
<evidence type="ECO:0000256" key="2">
    <source>
        <dbReference type="ARBA" id="ARBA00005988"/>
    </source>
</evidence>
<evidence type="ECO:0000256" key="4">
    <source>
        <dbReference type="ARBA" id="ARBA00022801"/>
    </source>
</evidence>
<feature type="chain" id="PRO_5001534913" description="Peptidase M14 domain-containing protein" evidence="7">
    <location>
        <begin position="19"/>
        <end position="217"/>
    </location>
</feature>
<keyword evidence="6" id="KW-0482">Metalloprotease</keyword>
<dbReference type="InterPro" id="IPR000834">
    <property type="entry name" value="Peptidase_M14"/>
</dbReference>
<proteinExistence type="inferred from homology"/>
<dbReference type="GO" id="GO:0005615">
    <property type="term" value="C:extracellular space"/>
    <property type="evidence" value="ECO:0007669"/>
    <property type="project" value="TreeGrafter"/>
</dbReference>
<name>A0A024U7G9_9STRA</name>
<dbReference type="PRINTS" id="PR00765">
    <property type="entry name" value="CRBOXYPTASEA"/>
</dbReference>
<dbReference type="OrthoDB" id="3626597at2759"/>
<dbReference type="GO" id="GO:0006508">
    <property type="term" value="P:proteolysis"/>
    <property type="evidence" value="ECO:0007669"/>
    <property type="project" value="UniProtKB-KW"/>
</dbReference>
<sequence>MARRCWQILMCILSCGLPLPTKPVLDVWQREAIDTQNCHDHSQGTTNTTASVNTLHPFFDCFRNHDEISVFLEHLLRVDQPHRQLSKVQIATSVQGRPIFGYNWASTDSMAPSKDRSLLYIQAGIHPREWALAAYDVVFVPVVNVDGYRFTWAAPRNRLWRKNLHGVDLNRNFGPRDFFTPSSDEFSEMYSGLYATSEPETRGVRNYVRTWLSTWTM</sequence>
<evidence type="ECO:0000256" key="7">
    <source>
        <dbReference type="SAM" id="SignalP"/>
    </source>
</evidence>
<keyword evidence="5" id="KW-0862">Zinc</keyword>
<protein>
    <recommendedName>
        <fullName evidence="8">Peptidase M14 domain-containing protein</fullName>
    </recommendedName>
</protein>
<dbReference type="EMBL" id="KI913962">
    <property type="protein sequence ID" value="ETW01543.1"/>
    <property type="molecule type" value="Genomic_DNA"/>
</dbReference>
<dbReference type="GO" id="GO:0008270">
    <property type="term" value="F:zinc ion binding"/>
    <property type="evidence" value="ECO:0007669"/>
    <property type="project" value="InterPro"/>
</dbReference>
<dbReference type="RefSeq" id="XP_008869391.1">
    <property type="nucleotide sequence ID" value="XM_008871169.1"/>
</dbReference>
<dbReference type="GO" id="GO:0004181">
    <property type="term" value="F:metallocarboxypeptidase activity"/>
    <property type="evidence" value="ECO:0007669"/>
    <property type="project" value="InterPro"/>
</dbReference>
<dbReference type="GeneID" id="20083248"/>
<comment type="cofactor">
    <cofactor evidence="1">
        <name>Zn(2+)</name>
        <dbReference type="ChEBI" id="CHEBI:29105"/>
    </cofactor>
</comment>
<accession>A0A024U7G9</accession>
<dbReference type="PANTHER" id="PTHR11705">
    <property type="entry name" value="PROTEASE FAMILY M14 CARBOXYPEPTIDASE A,B"/>
    <property type="match status" value="1"/>
</dbReference>
<keyword evidence="7" id="KW-0732">Signal</keyword>
<dbReference type="eggNOG" id="KOG2650">
    <property type="taxonomic scope" value="Eukaryota"/>
</dbReference>
<dbReference type="PANTHER" id="PTHR11705:SF143">
    <property type="entry name" value="SLL0236 PROTEIN"/>
    <property type="match status" value="1"/>
</dbReference>
<evidence type="ECO:0000256" key="6">
    <source>
        <dbReference type="ARBA" id="ARBA00023049"/>
    </source>
</evidence>
<organism evidence="9">
    <name type="scientific">Aphanomyces invadans</name>
    <dbReference type="NCBI Taxonomy" id="157072"/>
    <lineage>
        <taxon>Eukaryota</taxon>
        <taxon>Sar</taxon>
        <taxon>Stramenopiles</taxon>
        <taxon>Oomycota</taxon>
        <taxon>Saprolegniomycetes</taxon>
        <taxon>Saprolegniales</taxon>
        <taxon>Verrucalvaceae</taxon>
        <taxon>Aphanomyces</taxon>
    </lineage>
</organism>